<gene>
    <name evidence="2" type="ORF">GMA92_04030</name>
</gene>
<organism evidence="2 3">
    <name type="scientific">Turicibacter sanguinis</name>
    <dbReference type="NCBI Taxonomy" id="154288"/>
    <lineage>
        <taxon>Bacteria</taxon>
        <taxon>Bacillati</taxon>
        <taxon>Bacillota</taxon>
        <taxon>Erysipelotrichia</taxon>
        <taxon>Erysipelotrichales</taxon>
        <taxon>Turicibacteraceae</taxon>
        <taxon>Turicibacter</taxon>
    </lineage>
</organism>
<dbReference type="RefSeq" id="WP_006784716.1">
    <property type="nucleotide sequence ID" value="NZ_JADOZH010000005.1"/>
</dbReference>
<evidence type="ECO:0000313" key="3">
    <source>
        <dbReference type="Proteomes" id="UP000487649"/>
    </source>
</evidence>
<dbReference type="PANTHER" id="PTHR33886">
    <property type="entry name" value="UNSATURATED RHAMNOGALACTURONAN HYDROLASE (EUROFUNG)"/>
    <property type="match status" value="1"/>
</dbReference>
<proteinExistence type="predicted"/>
<dbReference type="InterPro" id="IPR012341">
    <property type="entry name" value="6hp_glycosidase-like_sf"/>
</dbReference>
<dbReference type="AlphaFoldDB" id="A0A9X4XC38"/>
<comment type="caution">
    <text evidence="2">The sequence shown here is derived from an EMBL/GenBank/DDBJ whole genome shotgun (WGS) entry which is preliminary data.</text>
</comment>
<dbReference type="Gene3D" id="1.50.10.10">
    <property type="match status" value="1"/>
</dbReference>
<name>A0A9X4XC38_9FIRM</name>
<dbReference type="InterPro" id="IPR008928">
    <property type="entry name" value="6-hairpin_glycosidase_sf"/>
</dbReference>
<sequence>MLKQLETYFKSYINQFKPYKGFWCYEDGVILKGAQDLYIATNDEFYWDYIQAYLNEFVDQEGNLKGYNSSEYNIDHVNAGKVLFFAYEKTNDERYKVAIEHQMDQLRTHPRTNSGNFWHKNRYPHQVWLDGLYMALPFFTEYETVFNGKQQYEDIYKQFMEVYKTHRNKECGLYYHAWDESKSMFWCDEETGLSKNYWLRAEGWLLMALIDSIDKMSETIFEYYKGLIDMFVESIDDILPYQDEKTGLWYQVIDAMDREGNYLEVSGTAMVIYSILKGVRLDVLDESYKEKAIKSLKGILEVYGYEDEAGYHIGGICEVAGLGSFNGVVRDGSFEYYISEKVVPDEAKGIGPLMMAYAEYLMVGGNDEL</sequence>
<dbReference type="Pfam" id="PF07470">
    <property type="entry name" value="Glyco_hydro_88"/>
    <property type="match status" value="1"/>
</dbReference>
<dbReference type="InterPro" id="IPR010905">
    <property type="entry name" value="Glyco_hydro_88"/>
</dbReference>
<dbReference type="Proteomes" id="UP000487649">
    <property type="component" value="Unassembled WGS sequence"/>
</dbReference>
<evidence type="ECO:0000256" key="1">
    <source>
        <dbReference type="ARBA" id="ARBA00022801"/>
    </source>
</evidence>
<evidence type="ECO:0000313" key="2">
    <source>
        <dbReference type="EMBL" id="MTK20606.1"/>
    </source>
</evidence>
<dbReference type="SUPFAM" id="SSF48208">
    <property type="entry name" value="Six-hairpin glycosidases"/>
    <property type="match status" value="1"/>
</dbReference>
<keyword evidence="1 2" id="KW-0378">Hydrolase</keyword>
<dbReference type="EMBL" id="WMQE01000006">
    <property type="protein sequence ID" value="MTK20606.1"/>
    <property type="molecule type" value="Genomic_DNA"/>
</dbReference>
<dbReference type="GO" id="GO:0005975">
    <property type="term" value="P:carbohydrate metabolic process"/>
    <property type="evidence" value="ECO:0007669"/>
    <property type="project" value="InterPro"/>
</dbReference>
<dbReference type="PANTHER" id="PTHR33886:SF8">
    <property type="entry name" value="UNSATURATED RHAMNOGALACTURONAN HYDROLASE (EUROFUNG)"/>
    <property type="match status" value="1"/>
</dbReference>
<dbReference type="InterPro" id="IPR052043">
    <property type="entry name" value="PolySaccharide_Degr_Enz"/>
</dbReference>
<dbReference type="GO" id="GO:0016787">
    <property type="term" value="F:hydrolase activity"/>
    <property type="evidence" value="ECO:0007669"/>
    <property type="project" value="UniProtKB-KW"/>
</dbReference>
<protein>
    <submittedName>
        <fullName evidence="2">Glycosyl hydrolase family 88</fullName>
    </submittedName>
</protein>
<accession>A0A9X4XC38</accession>
<reference evidence="2 3" key="1">
    <citation type="journal article" date="2019" name="Nat. Med.">
        <title>A library of human gut bacterial isolates paired with longitudinal multiomics data enables mechanistic microbiome research.</title>
        <authorList>
            <person name="Poyet M."/>
            <person name="Groussin M."/>
            <person name="Gibbons S.M."/>
            <person name="Avila-Pacheco J."/>
            <person name="Jiang X."/>
            <person name="Kearney S.M."/>
            <person name="Perrotta A.R."/>
            <person name="Berdy B."/>
            <person name="Zhao S."/>
            <person name="Lieberman T.D."/>
            <person name="Swanson P.K."/>
            <person name="Smith M."/>
            <person name="Roesemann S."/>
            <person name="Alexander J.E."/>
            <person name="Rich S.A."/>
            <person name="Livny J."/>
            <person name="Vlamakis H."/>
            <person name="Clish C."/>
            <person name="Bullock K."/>
            <person name="Deik A."/>
            <person name="Scott J."/>
            <person name="Pierce K.A."/>
            <person name="Xavier R.J."/>
            <person name="Alm E.J."/>
        </authorList>
    </citation>
    <scope>NUCLEOTIDE SEQUENCE [LARGE SCALE GENOMIC DNA]</scope>
    <source>
        <strain evidence="2 3">BIOML-A198</strain>
    </source>
</reference>